<evidence type="ECO:0000256" key="4">
    <source>
        <dbReference type="ARBA" id="ARBA00022840"/>
    </source>
</evidence>
<dbReference type="Gene3D" id="1.10.510.10">
    <property type="entry name" value="Transferase(Phosphotransferase) domain 1"/>
    <property type="match status" value="2"/>
</dbReference>
<protein>
    <submittedName>
        <fullName evidence="8">EIF-2-alpha kinase GCN2</fullName>
    </submittedName>
</protein>
<comment type="caution">
    <text evidence="8">The sequence shown here is derived from an EMBL/GenBank/DDBJ whole genome shotgun (WGS) entry which is preliminary data.</text>
</comment>
<evidence type="ECO:0000313" key="9">
    <source>
        <dbReference type="Proteomes" id="UP001054945"/>
    </source>
</evidence>
<dbReference type="GO" id="GO:1990625">
    <property type="term" value="P:negative regulation of cytoplasmic translational initiation in response to stress"/>
    <property type="evidence" value="ECO:0007669"/>
    <property type="project" value="TreeGrafter"/>
</dbReference>
<evidence type="ECO:0000259" key="7">
    <source>
        <dbReference type="PROSITE" id="PS50011"/>
    </source>
</evidence>
<evidence type="ECO:0000256" key="3">
    <source>
        <dbReference type="ARBA" id="ARBA00022777"/>
    </source>
</evidence>
<dbReference type="GO" id="GO:0005634">
    <property type="term" value="C:nucleus"/>
    <property type="evidence" value="ECO:0007669"/>
    <property type="project" value="TreeGrafter"/>
</dbReference>
<feature type="domain" description="Protein kinase" evidence="7">
    <location>
        <begin position="1"/>
        <end position="96"/>
    </location>
</feature>
<evidence type="ECO:0000256" key="2">
    <source>
        <dbReference type="ARBA" id="ARBA00022741"/>
    </source>
</evidence>
<dbReference type="EMBL" id="BPLR01004535">
    <property type="protein sequence ID" value="GIX95591.1"/>
    <property type="molecule type" value="Genomic_DNA"/>
</dbReference>
<dbReference type="Proteomes" id="UP001054945">
    <property type="component" value="Unassembled WGS sequence"/>
</dbReference>
<feature type="region of interest" description="Disordered" evidence="6">
    <location>
        <begin position="182"/>
        <end position="231"/>
    </location>
</feature>
<comment type="similarity">
    <text evidence="5">Belongs to the protein kinase superfamily. Ser/Thr protein kinase family. GCN2 subfamily.</text>
</comment>
<dbReference type="PANTHER" id="PTHR11042">
    <property type="entry name" value="EUKARYOTIC TRANSLATION INITIATION FACTOR 2-ALPHA KINASE EIF2-ALPHA KINASE -RELATED"/>
    <property type="match status" value="1"/>
</dbReference>
<feature type="compositionally biased region" description="Basic and acidic residues" evidence="6">
    <location>
        <begin position="186"/>
        <end position="215"/>
    </location>
</feature>
<dbReference type="Gene3D" id="3.30.200.20">
    <property type="entry name" value="Phosphorylase Kinase, domain 1"/>
    <property type="match status" value="1"/>
</dbReference>
<evidence type="ECO:0000313" key="8">
    <source>
        <dbReference type="EMBL" id="GIX95591.1"/>
    </source>
</evidence>
<reference evidence="8 9" key="1">
    <citation type="submission" date="2021-06" db="EMBL/GenBank/DDBJ databases">
        <title>Caerostris extrusa draft genome.</title>
        <authorList>
            <person name="Kono N."/>
            <person name="Arakawa K."/>
        </authorList>
    </citation>
    <scope>NUCLEOTIDE SEQUENCE [LARGE SCALE GENOMIC DNA]</scope>
</reference>
<dbReference type="GO" id="GO:0004694">
    <property type="term" value="F:eukaryotic translation initiation factor 2alpha kinase activity"/>
    <property type="evidence" value="ECO:0007669"/>
    <property type="project" value="TreeGrafter"/>
</dbReference>
<keyword evidence="2" id="KW-0547">Nucleotide-binding</keyword>
<keyword evidence="4" id="KW-0067">ATP-binding</keyword>
<evidence type="ECO:0000256" key="5">
    <source>
        <dbReference type="ARBA" id="ARBA00037982"/>
    </source>
</evidence>
<dbReference type="InterPro" id="IPR050339">
    <property type="entry name" value="CC_SR_Kinase"/>
</dbReference>
<dbReference type="InterPro" id="IPR011009">
    <property type="entry name" value="Kinase-like_dom_sf"/>
</dbReference>
<evidence type="ECO:0000256" key="6">
    <source>
        <dbReference type="SAM" id="MobiDB-lite"/>
    </source>
</evidence>
<dbReference type="SMART" id="SM00220">
    <property type="entry name" value="S_TKc"/>
    <property type="match status" value="1"/>
</dbReference>
<dbReference type="GO" id="GO:0005524">
    <property type="term" value="F:ATP binding"/>
    <property type="evidence" value="ECO:0007669"/>
    <property type="project" value="UniProtKB-KW"/>
</dbReference>
<keyword evidence="9" id="KW-1185">Reference proteome</keyword>
<evidence type="ECO:0000256" key="1">
    <source>
        <dbReference type="ARBA" id="ARBA00022679"/>
    </source>
</evidence>
<feature type="domain" description="Protein kinase" evidence="7">
    <location>
        <begin position="90"/>
        <end position="386"/>
    </location>
</feature>
<feature type="compositionally biased region" description="Acidic residues" evidence="6">
    <location>
        <begin position="216"/>
        <end position="231"/>
    </location>
</feature>
<dbReference type="PANTHER" id="PTHR11042:SF136">
    <property type="entry name" value="EIF-2-ALPHA KINASE GCN2"/>
    <property type="match status" value="1"/>
</dbReference>
<keyword evidence="1" id="KW-0808">Transferase</keyword>
<gene>
    <name evidence="8" type="primary">EIF2AK4</name>
    <name evidence="8" type="ORF">CEXT_792221</name>
</gene>
<feature type="compositionally biased region" description="Polar residues" evidence="6">
    <location>
        <begin position="255"/>
        <end position="267"/>
    </location>
</feature>
<dbReference type="InterPro" id="IPR008271">
    <property type="entry name" value="Ser/Thr_kinase_AS"/>
</dbReference>
<dbReference type="SUPFAM" id="SSF56112">
    <property type="entry name" value="Protein kinase-like (PK-like)"/>
    <property type="match status" value="2"/>
</dbReference>
<dbReference type="Pfam" id="PF00069">
    <property type="entry name" value="Pkinase"/>
    <property type="match status" value="1"/>
</dbReference>
<dbReference type="PROSITE" id="PS00108">
    <property type="entry name" value="PROTEIN_KINASE_ST"/>
    <property type="match status" value="1"/>
</dbReference>
<keyword evidence="3 8" id="KW-0418">Kinase</keyword>
<name>A0AAV4PIM0_CAEEX</name>
<dbReference type="PROSITE" id="PS50011">
    <property type="entry name" value="PROTEIN_KINASE_DOM"/>
    <property type="match status" value="2"/>
</dbReference>
<dbReference type="GO" id="GO:0005829">
    <property type="term" value="C:cytosol"/>
    <property type="evidence" value="ECO:0007669"/>
    <property type="project" value="TreeGrafter"/>
</dbReference>
<accession>A0AAV4PIM0</accession>
<proteinExistence type="inferred from homology"/>
<sequence length="386" mass="44220">MADYSLDKRLYDLYRSLANVEEINIYPPTIGKGGKKGDIYRLGVLLKSLIDPDAKMMPVIIPQDLNPTFRDFLQKCLLHDEQERWTAEQLLAHPFLGHTSAIGLLPKEEDEDDIMDDTLNADAVQSSRVYALKRIPLDPSNNKLNRKIFREVKLLSRLNHENIVRYYHSWKEAEYAQKECAVQNDSNKEATESETSTIEKEETSTPWEIHSKDMTTSEEEEEEEDDDDDDDSFIVFMADSTRPDEQQVKKISANAHESASSVDQKNVSSDKETPHKIRFFMYIQMEFCEKSTLRTAIDNGLHKDVCLMWRLFREIVEGLHYMHQQGVIHRDLKPVNIFLDVNDHVKIGDFGLATDVVSKSAFVDTSSVDLDPNSRSEMGTALKQGG</sequence>
<dbReference type="AlphaFoldDB" id="A0AAV4PIM0"/>
<dbReference type="InterPro" id="IPR000719">
    <property type="entry name" value="Prot_kinase_dom"/>
</dbReference>
<organism evidence="8 9">
    <name type="scientific">Caerostris extrusa</name>
    <name type="common">Bark spider</name>
    <name type="synonym">Caerostris bankana</name>
    <dbReference type="NCBI Taxonomy" id="172846"/>
    <lineage>
        <taxon>Eukaryota</taxon>
        <taxon>Metazoa</taxon>
        <taxon>Ecdysozoa</taxon>
        <taxon>Arthropoda</taxon>
        <taxon>Chelicerata</taxon>
        <taxon>Arachnida</taxon>
        <taxon>Araneae</taxon>
        <taxon>Araneomorphae</taxon>
        <taxon>Entelegynae</taxon>
        <taxon>Araneoidea</taxon>
        <taxon>Araneidae</taxon>
        <taxon>Caerostris</taxon>
    </lineage>
</organism>
<feature type="region of interest" description="Disordered" evidence="6">
    <location>
        <begin position="243"/>
        <end position="268"/>
    </location>
</feature>